<evidence type="ECO:0000256" key="1">
    <source>
        <dbReference type="ARBA" id="ARBA00022679"/>
    </source>
</evidence>
<evidence type="ECO:0000259" key="3">
    <source>
        <dbReference type="PROSITE" id="PS51186"/>
    </source>
</evidence>
<evidence type="ECO:0000313" key="4">
    <source>
        <dbReference type="EMBL" id="MEL4457127.1"/>
    </source>
</evidence>
<evidence type="ECO:0000313" key="5">
    <source>
        <dbReference type="Proteomes" id="UP001474120"/>
    </source>
</evidence>
<dbReference type="InterPro" id="IPR051016">
    <property type="entry name" value="Diverse_Substrate_AcTransf"/>
</dbReference>
<dbReference type="PROSITE" id="PS51186">
    <property type="entry name" value="GNAT"/>
    <property type="match status" value="1"/>
</dbReference>
<reference evidence="4 5" key="1">
    <citation type="submission" date="2024-04" db="EMBL/GenBank/DDBJ databases">
        <title>whole genome sequencing of Lutimonas vermicola strain IMCC1616.</title>
        <authorList>
            <person name="Bae S.S."/>
        </authorList>
    </citation>
    <scope>NUCLEOTIDE SEQUENCE [LARGE SCALE GENOMIC DNA]</scope>
    <source>
        <strain evidence="4 5">IMCC1616</strain>
    </source>
</reference>
<proteinExistence type="predicted"/>
<accession>A0ABU9L3W1</accession>
<dbReference type="InterPro" id="IPR016181">
    <property type="entry name" value="Acyl_CoA_acyltransferase"/>
</dbReference>
<feature type="domain" description="N-acetyltransferase" evidence="3">
    <location>
        <begin position="3"/>
        <end position="159"/>
    </location>
</feature>
<dbReference type="Pfam" id="PF00583">
    <property type="entry name" value="Acetyltransf_1"/>
    <property type="match status" value="1"/>
</dbReference>
<protein>
    <submittedName>
        <fullName evidence="4">GNAT family N-acetyltransferase</fullName>
    </submittedName>
</protein>
<keyword evidence="5" id="KW-1185">Reference proteome</keyword>
<dbReference type="Gene3D" id="3.40.630.30">
    <property type="match status" value="1"/>
</dbReference>
<dbReference type="RefSeq" id="WP_342161287.1">
    <property type="nucleotide sequence ID" value="NZ_JBCDNA010000003.1"/>
</dbReference>
<dbReference type="PANTHER" id="PTHR10545:SF29">
    <property type="entry name" value="GH14572P-RELATED"/>
    <property type="match status" value="1"/>
</dbReference>
<comment type="caution">
    <text evidence="4">The sequence shown here is derived from an EMBL/GenBank/DDBJ whole genome shotgun (WGS) entry which is preliminary data.</text>
</comment>
<keyword evidence="1" id="KW-0808">Transferase</keyword>
<organism evidence="4 5">
    <name type="scientific">Lutimonas vermicola</name>
    <dbReference type="NCBI Taxonomy" id="414288"/>
    <lineage>
        <taxon>Bacteria</taxon>
        <taxon>Pseudomonadati</taxon>
        <taxon>Bacteroidota</taxon>
        <taxon>Flavobacteriia</taxon>
        <taxon>Flavobacteriales</taxon>
        <taxon>Flavobacteriaceae</taxon>
        <taxon>Lutimonas</taxon>
    </lineage>
</organism>
<dbReference type="PANTHER" id="PTHR10545">
    <property type="entry name" value="DIAMINE N-ACETYLTRANSFERASE"/>
    <property type="match status" value="1"/>
</dbReference>
<keyword evidence="2" id="KW-0012">Acyltransferase</keyword>
<dbReference type="InterPro" id="IPR000182">
    <property type="entry name" value="GNAT_dom"/>
</dbReference>
<gene>
    <name evidence="4" type="ORF">AABB81_14565</name>
</gene>
<sequence>MEILLREGKKSDMDSVLMLIKELATFEKESDAVELTESDLKRDGFGESPAFKVFVAELQKEVIGMALFYERYSTWKGRSIHLEDLIVKQEYRAKGVGKALYTKVLTYAHEQKMRRVSWEVLDWNKVAIDFYTSTGAKIMEGWQVVHMNEKSLEAFVGKV</sequence>
<dbReference type="CDD" id="cd04301">
    <property type="entry name" value="NAT_SF"/>
    <property type="match status" value="1"/>
</dbReference>
<name>A0ABU9L3W1_9FLAO</name>
<dbReference type="EMBL" id="JBCDNA010000003">
    <property type="protein sequence ID" value="MEL4457127.1"/>
    <property type="molecule type" value="Genomic_DNA"/>
</dbReference>
<dbReference type="Proteomes" id="UP001474120">
    <property type="component" value="Unassembled WGS sequence"/>
</dbReference>
<dbReference type="SUPFAM" id="SSF55729">
    <property type="entry name" value="Acyl-CoA N-acyltransferases (Nat)"/>
    <property type="match status" value="1"/>
</dbReference>
<evidence type="ECO:0000256" key="2">
    <source>
        <dbReference type="ARBA" id="ARBA00023315"/>
    </source>
</evidence>